<keyword evidence="2" id="KW-1185">Reference proteome</keyword>
<dbReference type="RefSeq" id="WP_130542010.1">
    <property type="nucleotide sequence ID" value="NZ_CP042431.1"/>
</dbReference>
<sequence length="942" mass="109372">MKYLDWNDCISRYFFSLANAGKNIHFYLTKSDLINLGRKYLPENNDTDIWEDYINAIKFDEHVSTTQSPYSPIDRPLQLAASWDGQSFPPYIAYLVLYIIPLTESDNGNFNSNNYYGRINEFLRKNGVLNERVQKKITSVNFQKISHLWNNLEEWSIITKNCDLGIFELKKFGNPNWIYVGKPLSQCLFSPKEIRKLPELFLEAGLVPGSTYSEEQIKKILLKFGKTYLGVNDSTLRLLNDERNELGHSIIEITSREYKKWKGESHQLIQNGADEKIKRNYTVAPLFLQFEIHQNTETINFSYRLYSSNDYPVDLKFDGLENIYETRGWSKTIKLPFREKFELKDEFNRWIARFPSKEIRLFRSGASIQLSNQYWVESDVLSKTDKMYLLCRTELGDSITEWGKCFKPSNFEKLDIEGLPDGYELFFFQYPPKSHPEIYQLSIPSGKLIQLAGGLRVGFRTYLNLNLPEVELINADGNEEVYIEFRQSGNRITLGKKITNENKWQLPDDIELEAEFYIRLQKEILPGPEIAYSVINANNACMSLDSSLLSKRDLFGRVINGNTQLYAEGSNVFGINWKMQQGFVPDFMPISLPSSTMPTASEYFNERGNLLLNYLTVKKEATTLEFYDVFENINGIGLTGNEAEYSINPSRIKRISLSLYDFLGYLDYDYQSNRIVVNPPQLILIPTKQGRKTLLIGGRDKVFIDKIISKASRLGLVVDIYQQQEANSLFLIPDTITISASMPPQTGYGVRELKTLCNELRIIFNSQEIVQFGLQEFSASIDEYERFVFTNNETFPEDYNWARKIFNPQTLRFEKESSIDFDTSYTLVEYKLREWEYYHKLWVNGKCFNVDKNWARYMAIKWAGRQVIFYDSSKQIVAIPASLPLPRLFAESVALLSGRMPLTKSLNLDGRQLWYVLHENVPSIFIQNFFMKLGQTVELKSL</sequence>
<organism evidence="1 2">
    <name type="scientific">Pseudobacter ginsenosidimutans</name>
    <dbReference type="NCBI Taxonomy" id="661488"/>
    <lineage>
        <taxon>Bacteria</taxon>
        <taxon>Pseudomonadati</taxon>
        <taxon>Bacteroidota</taxon>
        <taxon>Chitinophagia</taxon>
        <taxon>Chitinophagales</taxon>
        <taxon>Chitinophagaceae</taxon>
        <taxon>Pseudobacter</taxon>
    </lineage>
</organism>
<evidence type="ECO:0000313" key="1">
    <source>
        <dbReference type="EMBL" id="RZS71511.1"/>
    </source>
</evidence>
<dbReference type="AlphaFoldDB" id="A0A4V2F0W1"/>
<protein>
    <submittedName>
        <fullName evidence="1">Uncharacterized protein</fullName>
    </submittedName>
</protein>
<dbReference type="OrthoDB" id="800063at2"/>
<comment type="caution">
    <text evidence="1">The sequence shown here is derived from an EMBL/GenBank/DDBJ whole genome shotgun (WGS) entry which is preliminary data.</text>
</comment>
<proteinExistence type="predicted"/>
<reference evidence="1 2" key="1">
    <citation type="submission" date="2019-02" db="EMBL/GenBank/DDBJ databases">
        <title>Genomic Encyclopedia of Type Strains, Phase IV (KMG-IV): sequencing the most valuable type-strain genomes for metagenomic binning, comparative biology and taxonomic classification.</title>
        <authorList>
            <person name="Goeker M."/>
        </authorList>
    </citation>
    <scope>NUCLEOTIDE SEQUENCE [LARGE SCALE GENOMIC DNA]</scope>
    <source>
        <strain evidence="1 2">DSM 18116</strain>
    </source>
</reference>
<gene>
    <name evidence="1" type="ORF">EV199_3415</name>
</gene>
<evidence type="ECO:0000313" key="2">
    <source>
        <dbReference type="Proteomes" id="UP000293874"/>
    </source>
</evidence>
<accession>A0A4V2F0W1</accession>
<name>A0A4V2F0W1_9BACT</name>
<dbReference type="Proteomes" id="UP000293874">
    <property type="component" value="Unassembled WGS sequence"/>
</dbReference>
<dbReference type="EMBL" id="SGXA01000002">
    <property type="protein sequence ID" value="RZS71511.1"/>
    <property type="molecule type" value="Genomic_DNA"/>
</dbReference>